<keyword evidence="2" id="KW-1185">Reference proteome</keyword>
<name>A0ABQ9YPD4_9CRUS</name>
<evidence type="ECO:0000313" key="1">
    <source>
        <dbReference type="EMBL" id="KAK4002476.1"/>
    </source>
</evidence>
<evidence type="ECO:0000313" key="2">
    <source>
        <dbReference type="Proteomes" id="UP001234178"/>
    </source>
</evidence>
<proteinExistence type="predicted"/>
<dbReference type="Proteomes" id="UP001234178">
    <property type="component" value="Unassembled WGS sequence"/>
</dbReference>
<organism evidence="1 2">
    <name type="scientific">Daphnia magna</name>
    <dbReference type="NCBI Taxonomy" id="35525"/>
    <lineage>
        <taxon>Eukaryota</taxon>
        <taxon>Metazoa</taxon>
        <taxon>Ecdysozoa</taxon>
        <taxon>Arthropoda</taxon>
        <taxon>Crustacea</taxon>
        <taxon>Branchiopoda</taxon>
        <taxon>Diplostraca</taxon>
        <taxon>Cladocera</taxon>
        <taxon>Anomopoda</taxon>
        <taxon>Daphniidae</taxon>
        <taxon>Daphnia</taxon>
    </lineage>
</organism>
<dbReference type="EMBL" id="JAOYFB010000001">
    <property type="protein sequence ID" value="KAK4002476.1"/>
    <property type="molecule type" value="Genomic_DNA"/>
</dbReference>
<protein>
    <submittedName>
        <fullName evidence="1">Uncharacterized protein</fullName>
    </submittedName>
</protein>
<sequence length="61" mass="6979">MKEETQDEAESSTPVAHLHIIHIRKEKKKRGSYSVAYGLNGVEYLADKSETRETFNETDPI</sequence>
<accession>A0ABQ9YPD4</accession>
<reference evidence="1 2" key="1">
    <citation type="journal article" date="2023" name="Nucleic Acids Res.">
        <title>The hologenome of Daphnia magna reveals possible DNA methylation and microbiome-mediated evolution of the host genome.</title>
        <authorList>
            <person name="Chaturvedi A."/>
            <person name="Li X."/>
            <person name="Dhandapani V."/>
            <person name="Marshall H."/>
            <person name="Kissane S."/>
            <person name="Cuenca-Cambronero M."/>
            <person name="Asole G."/>
            <person name="Calvet F."/>
            <person name="Ruiz-Romero M."/>
            <person name="Marangio P."/>
            <person name="Guigo R."/>
            <person name="Rago D."/>
            <person name="Mirbahai L."/>
            <person name="Eastwood N."/>
            <person name="Colbourne J.K."/>
            <person name="Zhou J."/>
            <person name="Mallon E."/>
            <person name="Orsini L."/>
        </authorList>
    </citation>
    <scope>NUCLEOTIDE SEQUENCE [LARGE SCALE GENOMIC DNA]</scope>
    <source>
        <strain evidence="1">LRV0_1</strain>
    </source>
</reference>
<gene>
    <name evidence="1" type="ORF">OUZ56_004300</name>
</gene>
<comment type="caution">
    <text evidence="1">The sequence shown here is derived from an EMBL/GenBank/DDBJ whole genome shotgun (WGS) entry which is preliminary data.</text>
</comment>